<dbReference type="Gene3D" id="4.10.320.10">
    <property type="entry name" value="E3-binding domain"/>
    <property type="match status" value="1"/>
</dbReference>
<evidence type="ECO:0000259" key="2">
    <source>
        <dbReference type="Pfam" id="PF23359"/>
    </source>
</evidence>
<name>A0ABZ1ZZX7_STRNV</name>
<organism evidence="3 4">
    <name type="scientific">Streptomyces niveus</name>
    <name type="common">Streptomyces spheroides</name>
    <dbReference type="NCBI Taxonomy" id="193462"/>
    <lineage>
        <taxon>Bacteria</taxon>
        <taxon>Bacillati</taxon>
        <taxon>Actinomycetota</taxon>
        <taxon>Actinomycetes</taxon>
        <taxon>Kitasatosporales</taxon>
        <taxon>Streptomycetaceae</taxon>
        <taxon>Streptomyces</taxon>
    </lineage>
</organism>
<dbReference type="SUPFAM" id="SSF160631">
    <property type="entry name" value="SMI1/KNR4-like"/>
    <property type="match status" value="1"/>
</dbReference>
<dbReference type="InterPro" id="IPR036625">
    <property type="entry name" value="E3-bd_dom_sf"/>
</dbReference>
<dbReference type="InterPro" id="IPR037883">
    <property type="entry name" value="Knr4/Smi1-like_sf"/>
</dbReference>
<evidence type="ECO:0000313" key="4">
    <source>
        <dbReference type="Proteomes" id="UP001432209"/>
    </source>
</evidence>
<evidence type="ECO:0000313" key="3">
    <source>
        <dbReference type="EMBL" id="WUX50643.1"/>
    </source>
</evidence>
<protein>
    <submittedName>
        <fullName evidence="3">Lsr2 family protein</fullName>
    </submittedName>
</protein>
<dbReference type="Pfam" id="PF23359">
    <property type="entry name" value="Lsr2_DNA-bd"/>
    <property type="match status" value="1"/>
</dbReference>
<dbReference type="Proteomes" id="UP001432209">
    <property type="component" value="Chromosome"/>
</dbReference>
<feature type="domain" description="Lsr2 DNA-binding" evidence="2">
    <location>
        <begin position="188"/>
        <end position="221"/>
    </location>
</feature>
<keyword evidence="4" id="KW-1185">Reference proteome</keyword>
<proteinExistence type="predicted"/>
<dbReference type="InterPro" id="IPR055370">
    <property type="entry name" value="Lsr2_DNA-bd"/>
</dbReference>
<reference evidence="3" key="1">
    <citation type="submission" date="2022-10" db="EMBL/GenBank/DDBJ databases">
        <title>The complete genomes of actinobacterial strains from the NBC collection.</title>
        <authorList>
            <person name="Joergensen T.S."/>
            <person name="Alvarez Arevalo M."/>
            <person name="Sterndorff E.B."/>
            <person name="Faurdal D."/>
            <person name="Vuksanovic O."/>
            <person name="Mourched A.-S."/>
            <person name="Charusanti P."/>
            <person name="Shaw S."/>
            <person name="Blin K."/>
            <person name="Weber T."/>
        </authorList>
    </citation>
    <scope>NUCLEOTIDE SEQUENCE</scope>
    <source>
        <strain evidence="3">NBC_01432</strain>
    </source>
</reference>
<accession>A0ABZ1ZZX7</accession>
<sequence length="224" mass="24936">MTDLEALVRLCPPPNPPTHINWNGIEARLGMPVPEDYKALADRYGPGGFCDYLTLYHPNGPTGYVNLTGPMPARIRSYLRTDYDRGTYPVPYDPDHLFACGVTGNGEYLFWITDPAPDSSRWRIAVNEARGPVWFTYDGTVTSFLVSVLTGETRVPQFPDDLLDAPPTFSPSHPVLVKPQPYVAPFANDTGALRAWARENGYDVPSRGRVPAGIRQAWEDAHHH</sequence>
<gene>
    <name evidence="3" type="ORF">OG442_03205</name>
</gene>
<keyword evidence="1" id="KW-0238">DNA-binding</keyword>
<evidence type="ECO:0000256" key="1">
    <source>
        <dbReference type="ARBA" id="ARBA00023125"/>
    </source>
</evidence>
<dbReference type="EMBL" id="CP109495">
    <property type="protein sequence ID" value="WUX50643.1"/>
    <property type="molecule type" value="Genomic_DNA"/>
</dbReference>